<feature type="region of interest" description="Disordered" evidence="1">
    <location>
        <begin position="1"/>
        <end position="29"/>
    </location>
</feature>
<dbReference type="EMBL" id="JAATEJ010000003">
    <property type="protein sequence ID" value="NJP43142.1"/>
    <property type="molecule type" value="Genomic_DNA"/>
</dbReference>
<name>A0ABX0ZJ62_9ACTN</name>
<accession>A0ABX0ZJ62</accession>
<proteinExistence type="predicted"/>
<gene>
    <name evidence="2" type="ORF">HCN08_06940</name>
</gene>
<keyword evidence="3" id="KW-1185">Reference proteome</keyword>
<sequence>MTLPTGSPSPDSTSTARRGFGGLNTSDPKIASAYNTCKALLPQRPTPSTT</sequence>
<evidence type="ECO:0000256" key="1">
    <source>
        <dbReference type="SAM" id="MobiDB-lite"/>
    </source>
</evidence>
<comment type="caution">
    <text evidence="2">The sequence shown here is derived from an EMBL/GenBank/DDBJ whole genome shotgun (WGS) entry which is preliminary data.</text>
</comment>
<evidence type="ECO:0000313" key="2">
    <source>
        <dbReference type="EMBL" id="NJP43142.1"/>
    </source>
</evidence>
<evidence type="ECO:0000313" key="3">
    <source>
        <dbReference type="Proteomes" id="UP000734511"/>
    </source>
</evidence>
<dbReference type="Proteomes" id="UP000734511">
    <property type="component" value="Unassembled WGS sequence"/>
</dbReference>
<reference evidence="2 3" key="1">
    <citation type="submission" date="2020-03" db="EMBL/GenBank/DDBJ databases">
        <title>WGS of actinomycetes isolated from Thailand.</title>
        <authorList>
            <person name="Thawai C."/>
        </authorList>
    </citation>
    <scope>NUCLEOTIDE SEQUENCE [LARGE SCALE GENOMIC DNA]</scope>
    <source>
        <strain evidence="2 3">PRB2-1</strain>
    </source>
</reference>
<feature type="compositionally biased region" description="Low complexity" evidence="1">
    <location>
        <begin position="1"/>
        <end position="15"/>
    </location>
</feature>
<organism evidence="2 3">
    <name type="scientific">Actinacidiphila epipremni</name>
    <dbReference type="NCBI Taxonomy" id="2053013"/>
    <lineage>
        <taxon>Bacteria</taxon>
        <taxon>Bacillati</taxon>
        <taxon>Actinomycetota</taxon>
        <taxon>Actinomycetes</taxon>
        <taxon>Kitasatosporales</taxon>
        <taxon>Streptomycetaceae</taxon>
        <taxon>Actinacidiphila</taxon>
    </lineage>
</organism>
<protein>
    <submittedName>
        <fullName evidence="2">Uncharacterized protein</fullName>
    </submittedName>
</protein>